<name>A0A2L2SP74_9HYPO</name>
<feature type="transmembrane region" description="Helical" evidence="10">
    <location>
        <begin position="263"/>
        <end position="286"/>
    </location>
</feature>
<evidence type="ECO:0000256" key="9">
    <source>
        <dbReference type="ARBA" id="ARBA00023316"/>
    </source>
</evidence>
<keyword evidence="13" id="KW-1185">Reference proteome</keyword>
<keyword evidence="9" id="KW-0961">Cell wall biogenesis/degradation</keyword>
<evidence type="ECO:0000259" key="11">
    <source>
        <dbReference type="Pfam" id="PF20520"/>
    </source>
</evidence>
<evidence type="ECO:0000256" key="8">
    <source>
        <dbReference type="ARBA" id="ARBA00023136"/>
    </source>
</evidence>
<keyword evidence="8 10" id="KW-0472">Membrane</keyword>
<dbReference type="GO" id="GO:0009272">
    <property type="term" value="P:fungal-type cell wall biogenesis"/>
    <property type="evidence" value="ECO:0007669"/>
    <property type="project" value="TreeGrafter"/>
</dbReference>
<reference evidence="13" key="1">
    <citation type="submission" date="2014-10" db="EMBL/GenBank/DDBJ databases">
        <authorList>
            <person name="King R."/>
        </authorList>
    </citation>
    <scope>NUCLEOTIDE SEQUENCE [LARGE SCALE GENOMIC DNA]</scope>
    <source>
        <strain evidence="13">A3/5</strain>
    </source>
</reference>
<proteinExistence type="inferred from homology"/>
<dbReference type="PANTHER" id="PTHR28285:SF1">
    <property type="entry name" value="PROTEIN BIG1"/>
    <property type="match status" value="1"/>
</dbReference>
<evidence type="ECO:0000256" key="2">
    <source>
        <dbReference type="ARBA" id="ARBA00008203"/>
    </source>
</evidence>
<evidence type="ECO:0000313" key="13">
    <source>
        <dbReference type="Proteomes" id="UP000245910"/>
    </source>
</evidence>
<evidence type="ECO:0000256" key="7">
    <source>
        <dbReference type="ARBA" id="ARBA00022989"/>
    </source>
</evidence>
<dbReference type="GO" id="GO:0006078">
    <property type="term" value="P:(1-&gt;6)-beta-D-glucan biosynthetic process"/>
    <property type="evidence" value="ECO:0007669"/>
    <property type="project" value="TreeGrafter"/>
</dbReference>
<dbReference type="PANTHER" id="PTHR28285">
    <property type="entry name" value="PROTEIN BIG1"/>
    <property type="match status" value="1"/>
</dbReference>
<evidence type="ECO:0000256" key="5">
    <source>
        <dbReference type="ARBA" id="ARBA00022729"/>
    </source>
</evidence>
<dbReference type="GO" id="GO:0005789">
    <property type="term" value="C:endoplasmic reticulum membrane"/>
    <property type="evidence" value="ECO:0007669"/>
    <property type="project" value="UniProtKB-SubCell"/>
</dbReference>
<comment type="similarity">
    <text evidence="2">Belongs to the BIG1 family.</text>
</comment>
<dbReference type="Proteomes" id="UP000245910">
    <property type="component" value="Chromosome IIII"/>
</dbReference>
<feature type="domain" description="V-type proton ATPase subunit S1/VOA1 transmembrane" evidence="11">
    <location>
        <begin position="262"/>
        <end position="301"/>
    </location>
</feature>
<evidence type="ECO:0000256" key="10">
    <source>
        <dbReference type="SAM" id="Phobius"/>
    </source>
</evidence>
<evidence type="ECO:0000256" key="3">
    <source>
        <dbReference type="ARBA" id="ARBA00022089"/>
    </source>
</evidence>
<organism evidence="12 13">
    <name type="scientific">Fusarium venenatum</name>
    <dbReference type="NCBI Taxonomy" id="56646"/>
    <lineage>
        <taxon>Eukaryota</taxon>
        <taxon>Fungi</taxon>
        <taxon>Dikarya</taxon>
        <taxon>Ascomycota</taxon>
        <taxon>Pezizomycotina</taxon>
        <taxon>Sordariomycetes</taxon>
        <taxon>Hypocreomycetidae</taxon>
        <taxon>Hypocreales</taxon>
        <taxon>Nectriaceae</taxon>
        <taxon>Fusarium</taxon>
    </lineage>
</organism>
<keyword evidence="5" id="KW-0732">Signal</keyword>
<accession>A0A2L2SP74</accession>
<evidence type="ECO:0000256" key="6">
    <source>
        <dbReference type="ARBA" id="ARBA00022824"/>
    </source>
</evidence>
<dbReference type="AlphaFoldDB" id="A0A2L2SP74"/>
<keyword evidence="7 10" id="KW-1133">Transmembrane helix</keyword>
<keyword evidence="4 10" id="KW-0812">Transmembrane</keyword>
<evidence type="ECO:0000256" key="4">
    <source>
        <dbReference type="ARBA" id="ARBA00022692"/>
    </source>
</evidence>
<dbReference type="EMBL" id="LN649232">
    <property type="protein sequence ID" value="CEI39576.1"/>
    <property type="molecule type" value="Genomic_DNA"/>
</dbReference>
<keyword evidence="6" id="KW-0256">Endoplasmic reticulum</keyword>
<dbReference type="Pfam" id="PF20520">
    <property type="entry name" value="Ac45-VOA1_TM"/>
    <property type="match status" value="1"/>
</dbReference>
<protein>
    <recommendedName>
        <fullName evidence="3">Protein BIG1</fullName>
    </recommendedName>
</protein>
<dbReference type="GO" id="GO:0071555">
    <property type="term" value="P:cell wall organization"/>
    <property type="evidence" value="ECO:0007669"/>
    <property type="project" value="UniProtKB-KW"/>
</dbReference>
<dbReference type="STRING" id="56646.A0A2L2SP74"/>
<dbReference type="InterPro" id="IPR037654">
    <property type="entry name" value="Big1"/>
</dbReference>
<comment type="subcellular location">
    <subcellularLocation>
        <location evidence="1">Endoplasmic reticulum membrane</location>
        <topology evidence="1">Single-pass type I membrane protein</topology>
    </subcellularLocation>
</comment>
<evidence type="ECO:0000313" key="12">
    <source>
        <dbReference type="EMBL" id="CEI39576.1"/>
    </source>
</evidence>
<evidence type="ECO:0000256" key="1">
    <source>
        <dbReference type="ARBA" id="ARBA00004115"/>
    </source>
</evidence>
<sequence length="311" mass="34370">MVTWYRQADPTANIQQILSVMRLQILASALALSGSAAAFSDSWPLVMFSTSKFSDATSNNQIQTRSQALEQVKDLLAPCPTDNYVLIAQEGANAADIRRTNAKSNLHQVIARKEIQGKFIVSEVVGESIDADAIQDYIQTVCYEQAKTVEPHFTVIKAEDNNGRFQRTHCTRPNINNFAEATENWMSNEKWMKDSYTVLFVGTPSTQAKTASASKKAAGSEKTIYEPEFIEPLHMDLKRDVSEGSKAGNATRDTRGLFEKYQFFTPGIFMAIITAIVLFSILGVGLRALASLEVSYGSFEKDMGPAAQKKQ</sequence>
<dbReference type="InterPro" id="IPR046756">
    <property type="entry name" value="VAS1/VOA1_TM"/>
</dbReference>